<feature type="compositionally biased region" description="Polar residues" evidence="1">
    <location>
        <begin position="95"/>
        <end position="106"/>
    </location>
</feature>
<sequence length="179" mass="20040">MTTAPNSNKLSNNYILNKSFAEDFSIHKFIDAYIRRQEGEVNADEARRNIVRSFSTISDKTQYHALAEYAASLKLYYLNEKTRFTELYQQSLQRSSASRPGSSRIVSTGERVGRRKRSRTVSESSLTSVPASASSIATGPENNLNLSCVKEIVTTVAKSIFVSLDAGKKIKLTDYKLIR</sequence>
<comment type="caution">
    <text evidence="2">The sequence shown here is derived from an EMBL/GenBank/DDBJ whole genome shotgun (WGS) entry which is preliminary data.</text>
</comment>
<dbReference type="EMBL" id="BAABUK010000023">
    <property type="protein sequence ID" value="GAA5814898.1"/>
    <property type="molecule type" value="Genomic_DNA"/>
</dbReference>
<evidence type="ECO:0008006" key="4">
    <source>
        <dbReference type="Google" id="ProtNLM"/>
    </source>
</evidence>
<protein>
    <recommendedName>
        <fullName evidence="4">RGS domain-containing protein</fullName>
    </recommendedName>
</protein>
<keyword evidence="3" id="KW-1185">Reference proteome</keyword>
<proteinExistence type="predicted"/>
<name>A0ABP9Z725_9FUNG</name>
<organism evidence="2 3">
    <name type="scientific">Mucor flavus</name>
    <dbReference type="NCBI Taxonomy" id="439312"/>
    <lineage>
        <taxon>Eukaryota</taxon>
        <taxon>Fungi</taxon>
        <taxon>Fungi incertae sedis</taxon>
        <taxon>Mucoromycota</taxon>
        <taxon>Mucoromycotina</taxon>
        <taxon>Mucoromycetes</taxon>
        <taxon>Mucorales</taxon>
        <taxon>Mucorineae</taxon>
        <taxon>Mucoraceae</taxon>
        <taxon>Mucor</taxon>
    </lineage>
</organism>
<feature type="region of interest" description="Disordered" evidence="1">
    <location>
        <begin position="95"/>
        <end position="126"/>
    </location>
</feature>
<accession>A0ABP9Z725</accession>
<evidence type="ECO:0000313" key="3">
    <source>
        <dbReference type="Proteomes" id="UP001473302"/>
    </source>
</evidence>
<dbReference type="Proteomes" id="UP001473302">
    <property type="component" value="Unassembled WGS sequence"/>
</dbReference>
<evidence type="ECO:0000313" key="2">
    <source>
        <dbReference type="EMBL" id="GAA5814898.1"/>
    </source>
</evidence>
<evidence type="ECO:0000256" key="1">
    <source>
        <dbReference type="SAM" id="MobiDB-lite"/>
    </source>
</evidence>
<gene>
    <name evidence="2" type="ORF">MFLAVUS_008401</name>
</gene>
<reference evidence="2 3" key="1">
    <citation type="submission" date="2024-04" db="EMBL/GenBank/DDBJ databases">
        <title>genome sequences of Mucor flavus KT1a and Helicostylum pulchrum KT1b strains isolated from the surface of a dry-aged beef.</title>
        <authorList>
            <person name="Toyotome T."/>
            <person name="Hosono M."/>
            <person name="Torimaru M."/>
            <person name="Fukuda K."/>
            <person name="Mikami N."/>
        </authorList>
    </citation>
    <scope>NUCLEOTIDE SEQUENCE [LARGE SCALE GENOMIC DNA]</scope>
    <source>
        <strain evidence="2 3">KT1a</strain>
    </source>
</reference>